<dbReference type="AlphaFoldDB" id="A0A2G1VH04"/>
<dbReference type="SUPFAM" id="SSF51905">
    <property type="entry name" value="FAD/NAD(P)-binding domain"/>
    <property type="match status" value="1"/>
</dbReference>
<dbReference type="Proteomes" id="UP000229044">
    <property type="component" value="Unassembled WGS sequence"/>
</dbReference>
<dbReference type="OrthoDB" id="9782160at2"/>
<dbReference type="SUPFAM" id="SSF54373">
    <property type="entry name" value="FAD-linked reductases, C-terminal domain"/>
    <property type="match status" value="1"/>
</dbReference>
<gene>
    <name evidence="9" type="primary">hemG</name>
    <name evidence="9" type="ORF">CLH62_00055</name>
</gene>
<dbReference type="NCBIfam" id="TIGR00562">
    <property type="entry name" value="proto_IX_ox"/>
    <property type="match status" value="1"/>
</dbReference>
<evidence type="ECO:0000256" key="2">
    <source>
        <dbReference type="ARBA" id="ARBA00022630"/>
    </source>
</evidence>
<organism evidence="9 10">
    <name type="scientific">Marinobacter guineae</name>
    <dbReference type="NCBI Taxonomy" id="432303"/>
    <lineage>
        <taxon>Bacteria</taxon>
        <taxon>Pseudomonadati</taxon>
        <taxon>Pseudomonadota</taxon>
        <taxon>Gammaproteobacteria</taxon>
        <taxon>Pseudomonadales</taxon>
        <taxon>Marinobacteraceae</taxon>
        <taxon>Marinobacter</taxon>
    </lineage>
</organism>
<dbReference type="RefSeq" id="WP_099616131.1">
    <property type="nucleotide sequence ID" value="NZ_KZ319339.1"/>
</dbReference>
<accession>A0A2G1VH04</accession>
<keyword evidence="3" id="KW-0274">FAD</keyword>
<name>A0A2G1VH04_9GAMM</name>
<evidence type="ECO:0000256" key="5">
    <source>
        <dbReference type="ARBA" id="ARBA00023133"/>
    </source>
</evidence>
<evidence type="ECO:0000256" key="1">
    <source>
        <dbReference type="ARBA" id="ARBA00001974"/>
    </source>
</evidence>
<protein>
    <submittedName>
        <fullName evidence="9">Protoporphyrinogen oxidase</fullName>
    </submittedName>
</protein>
<comment type="caution">
    <text evidence="9">The sequence shown here is derived from an EMBL/GenBank/DDBJ whole genome shotgun (WGS) entry which is preliminary data.</text>
</comment>
<dbReference type="PANTHER" id="PTHR42923">
    <property type="entry name" value="PROTOPORPHYRINOGEN OXIDASE"/>
    <property type="match status" value="1"/>
</dbReference>
<keyword evidence="10" id="KW-1185">Reference proteome</keyword>
<keyword evidence="7" id="KW-0812">Transmembrane</keyword>
<evidence type="ECO:0000259" key="8">
    <source>
        <dbReference type="Pfam" id="PF01593"/>
    </source>
</evidence>
<dbReference type="InterPro" id="IPR036188">
    <property type="entry name" value="FAD/NAD-bd_sf"/>
</dbReference>
<evidence type="ECO:0000256" key="4">
    <source>
        <dbReference type="ARBA" id="ARBA00023002"/>
    </source>
</evidence>
<proteinExistence type="predicted"/>
<keyword evidence="7" id="KW-1133">Transmembrane helix</keyword>
<dbReference type="Gene3D" id="1.10.3110.10">
    <property type="entry name" value="protoporphyrinogen ix oxidase, domain 3"/>
    <property type="match status" value="1"/>
</dbReference>
<evidence type="ECO:0000313" key="10">
    <source>
        <dbReference type="Proteomes" id="UP000229044"/>
    </source>
</evidence>
<keyword evidence="7" id="KW-0472">Membrane</keyword>
<evidence type="ECO:0000256" key="3">
    <source>
        <dbReference type="ARBA" id="ARBA00022827"/>
    </source>
</evidence>
<dbReference type="PANTHER" id="PTHR42923:SF3">
    <property type="entry name" value="PROTOPORPHYRINOGEN OXIDASE"/>
    <property type="match status" value="1"/>
</dbReference>
<dbReference type="EMBL" id="NTFI01000001">
    <property type="protein sequence ID" value="PHQ26048.1"/>
    <property type="molecule type" value="Genomic_DNA"/>
</dbReference>
<dbReference type="GO" id="GO:0004729">
    <property type="term" value="F:oxygen-dependent protoporphyrinogen oxidase activity"/>
    <property type="evidence" value="ECO:0007669"/>
    <property type="project" value="InterPro"/>
</dbReference>
<comment type="cofactor">
    <cofactor evidence="1">
        <name>FAD</name>
        <dbReference type="ChEBI" id="CHEBI:57692"/>
    </cofactor>
</comment>
<comment type="pathway">
    <text evidence="6">Porphyrin-containing compound metabolism.</text>
</comment>
<evidence type="ECO:0000256" key="6">
    <source>
        <dbReference type="ARBA" id="ARBA00023444"/>
    </source>
</evidence>
<dbReference type="InterPro" id="IPR002937">
    <property type="entry name" value="Amino_oxidase"/>
</dbReference>
<keyword evidence="2" id="KW-0285">Flavoprotein</keyword>
<feature type="transmembrane region" description="Helical" evidence="7">
    <location>
        <begin position="12"/>
        <end position="29"/>
    </location>
</feature>
<keyword evidence="4" id="KW-0560">Oxidoreductase</keyword>
<evidence type="ECO:0000313" key="9">
    <source>
        <dbReference type="EMBL" id="PHQ26048.1"/>
    </source>
</evidence>
<evidence type="ECO:0000256" key="7">
    <source>
        <dbReference type="SAM" id="Phobius"/>
    </source>
</evidence>
<dbReference type="InterPro" id="IPR050464">
    <property type="entry name" value="Zeta_carotene_desat/Oxidored"/>
</dbReference>
<reference evidence="9 10" key="1">
    <citation type="submission" date="2017-09" db="EMBL/GenBank/DDBJ databases">
        <title>The draft genome sequences of Marinobacter guineae M3B.</title>
        <authorList>
            <person name="Cao J."/>
        </authorList>
    </citation>
    <scope>NUCLEOTIDE SEQUENCE [LARGE SCALE GENOMIC DNA]</scope>
    <source>
        <strain evidence="9 10">M3B</strain>
    </source>
</reference>
<sequence>MRGDTQTEQQSVLIVGGGITGLSLALALGRQKKSVTLVEADEQLGGNIRSVKEQGWHMELGPNTLMAKPSLHHLLKSLDLSDKVIFPPLTSRKRYVVKDGVPVALPADLKSALSSPLIGIEGWRHLISEPFRKVASSEETLAAFVHRRLGQNILNHFVDPFVSGVYAGSPEKLSAQAAFPRLHRLEQNNGSLLLGAISLMINSRKQRIKDRESGFPDAWRGKIVSFPGGLSTLVEGIREELSRLDNVRVITGCRVEKVEQNDRMWRVVDQRGQMRVAHQLVLATPAHVSGSLLEPVSPELRSELASIVYPSLAAVALGFPDESIKHPLDGFGMLIPSQEKKQTLGALFSSTLFPNRAPEGHVLFTCFIGGRRNPMAVENSDQQLVNLVSEELREMLDIQARPVFTKVARWANAIPQYDVGHLSRIAKIDDIAERYKGLHLMGNWRDGISVGDCIDSGFSMAHRLITAER</sequence>
<dbReference type="Pfam" id="PF01593">
    <property type="entry name" value="Amino_oxidase"/>
    <property type="match status" value="1"/>
</dbReference>
<dbReference type="Gene3D" id="3.90.660.20">
    <property type="entry name" value="Protoporphyrinogen oxidase, mitochondrial, domain 2"/>
    <property type="match status" value="1"/>
</dbReference>
<dbReference type="InterPro" id="IPR004572">
    <property type="entry name" value="Protoporphyrinogen_oxidase"/>
</dbReference>
<dbReference type="Gene3D" id="3.50.50.60">
    <property type="entry name" value="FAD/NAD(P)-binding domain"/>
    <property type="match status" value="1"/>
</dbReference>
<feature type="domain" description="Amine oxidase" evidence="8">
    <location>
        <begin position="19"/>
        <end position="464"/>
    </location>
</feature>
<keyword evidence="5" id="KW-0350">Heme biosynthesis</keyword>
<dbReference type="GO" id="GO:0006783">
    <property type="term" value="P:heme biosynthetic process"/>
    <property type="evidence" value="ECO:0007669"/>
    <property type="project" value="UniProtKB-KW"/>
</dbReference>